<dbReference type="Proteomes" id="UP000275925">
    <property type="component" value="Unassembled WGS sequence"/>
</dbReference>
<accession>A0A388TIC9</accession>
<evidence type="ECO:0000313" key="2">
    <source>
        <dbReference type="Proteomes" id="UP000275925"/>
    </source>
</evidence>
<keyword evidence="2" id="KW-1185">Reference proteome</keyword>
<dbReference type="InterPro" id="IPR059206">
    <property type="entry name" value="Sll1717-like"/>
</dbReference>
<protein>
    <submittedName>
        <fullName evidence="1">Uncharacterized protein</fullName>
    </submittedName>
</protein>
<comment type="caution">
    <text evidence="1">The sequence shown here is derived from an EMBL/GenBank/DDBJ whole genome shotgun (WGS) entry which is preliminary data.</text>
</comment>
<proteinExistence type="predicted"/>
<dbReference type="EMBL" id="BGZO01000015">
    <property type="protein sequence ID" value="GBR76098.1"/>
    <property type="molecule type" value="Genomic_DNA"/>
</dbReference>
<organism evidence="1 2">
    <name type="scientific">Candidatus Termititenax persephonae</name>
    <dbReference type="NCBI Taxonomy" id="2218525"/>
    <lineage>
        <taxon>Bacteria</taxon>
        <taxon>Bacillati</taxon>
        <taxon>Candidatus Margulisiibacteriota</taxon>
        <taxon>Candidatus Termititenacia</taxon>
        <taxon>Candidatus Termititenacales</taxon>
        <taxon>Candidatus Termititenacaceae</taxon>
        <taxon>Candidatus Termititenax</taxon>
    </lineage>
</organism>
<reference evidence="1 2" key="1">
    <citation type="journal article" date="2019" name="ISME J.">
        <title>Genome analyses of uncultured TG2/ZB3 bacteria in 'Margulisbacteria' specifically attached to ectosymbiotic spirochetes of protists in the termite gut.</title>
        <authorList>
            <person name="Utami Y.D."/>
            <person name="Kuwahara H."/>
            <person name="Igai K."/>
            <person name="Murakami T."/>
            <person name="Sugaya K."/>
            <person name="Morikawa T."/>
            <person name="Nagura Y."/>
            <person name="Yuki M."/>
            <person name="Deevong P."/>
            <person name="Inoue T."/>
            <person name="Kihara K."/>
            <person name="Lo N."/>
            <person name="Yamada A."/>
            <person name="Ohkuma M."/>
            <person name="Hongoh Y."/>
        </authorList>
    </citation>
    <scope>NUCLEOTIDE SEQUENCE [LARGE SCALE GENOMIC DNA]</scope>
    <source>
        <strain evidence="1">NkOx7-02</strain>
    </source>
</reference>
<gene>
    <name evidence="1" type="ORF">NO2_0706</name>
</gene>
<dbReference type="NCBIfam" id="NF047389">
    <property type="entry name" value="ATPase_Sll1717"/>
    <property type="match status" value="1"/>
</dbReference>
<evidence type="ECO:0000313" key="1">
    <source>
        <dbReference type="EMBL" id="GBR76098.1"/>
    </source>
</evidence>
<dbReference type="AlphaFoldDB" id="A0A388TIC9"/>
<sequence length="794" mass="92676">MKNNTSTKNKEILFFAYQGMKTGCADDNVEAIKKAILDYNTYQHTIEAFPWENLTSSGGFISEEILEKIKAASSFACDLTRLNHNVLFELGYACAKNKNIFIFLNENIENAKINYSNFLLKNMRYSPFKNAKDIHGKLQNKEYSHDHIKSIIPKPIFDVENDIFYLDSEAETQASLDLNEFLKSQNADNFKIKLSDPHEVEYKTLSYYFTNLQTTKSVIFHMVPENYENHNVENAKKSFLAGVALGLDKKVLLIAPAKYRSPLDYADILETYISSEDCINRVRQWLSTNCISELDTKMPEQVQDNSNFGVLQIALECVAENEKEDLLNYFVSTNAYEKAKENKSKILLVGRKGSGKTAIYFKLLDDLSKNNLNYNVSLKPESLELLESIDFSTLYKSESSKKTFFYTVWKTVIYSKLIQIIENKINTKLLNNGSNINAGDNEILEFCKSYQNYLKQNFYGVIKEINTDTHTGLNSPNILEDLYKKYITPLTNLLKAYFNDKKYITINVLADNLDKSWNPQNNLLVQSDMILTLLEVDSTIKNDLSNDRKNNIGIHGYIFLREDIYNYISKTANEPDKLRTLLYKIDWENYPLKLKELIELKLKHILNKAEDTTLDDLWMELFEKFDKKSPFDVIKNIIILRPRDILFFIQDLFVSAANNNRVKVSRADFEYAIAQYTEFLNGNLIAEMKAEFPEVVAVVNFFQKYHIVRYNDYVNKLKKLTYDENRIENLTKDLFKNGYLFAFDRTANLVCKDYDELKQLLLKRILYFWKHDVVFMVNERYLNVKRYLKKEFFS</sequence>
<name>A0A388TIC9_9BACT</name>